<name>A0ABN3QWJ6_9ACTN</name>
<evidence type="ECO:0000256" key="2">
    <source>
        <dbReference type="ARBA" id="ARBA00022448"/>
    </source>
</evidence>
<keyword evidence="5" id="KW-0676">Redox-active center</keyword>
<evidence type="ECO:0000256" key="3">
    <source>
        <dbReference type="ARBA" id="ARBA00022982"/>
    </source>
</evidence>
<protein>
    <recommendedName>
        <fullName evidence="6">Thioredoxin</fullName>
    </recommendedName>
</protein>
<dbReference type="InterPro" id="IPR017937">
    <property type="entry name" value="Thioredoxin_CS"/>
</dbReference>
<keyword evidence="3" id="KW-0249">Electron transport</keyword>
<dbReference type="InterPro" id="IPR013766">
    <property type="entry name" value="Thioredoxin_domain"/>
</dbReference>
<comment type="similarity">
    <text evidence="1 6">Belongs to the thioredoxin family.</text>
</comment>
<comment type="caution">
    <text evidence="8">The sequence shown here is derived from an EMBL/GenBank/DDBJ whole genome shotgun (WGS) entry which is preliminary data.</text>
</comment>
<dbReference type="SUPFAM" id="SSF52833">
    <property type="entry name" value="Thioredoxin-like"/>
    <property type="match status" value="1"/>
</dbReference>
<dbReference type="EMBL" id="BAAATD010000022">
    <property type="protein sequence ID" value="GAA2637288.1"/>
    <property type="molecule type" value="Genomic_DNA"/>
</dbReference>
<proteinExistence type="inferred from homology"/>
<dbReference type="InterPro" id="IPR005746">
    <property type="entry name" value="Thioredoxin"/>
</dbReference>
<organism evidence="8 9">
    <name type="scientific">Actinomadura fulvescens</name>
    <dbReference type="NCBI Taxonomy" id="46160"/>
    <lineage>
        <taxon>Bacteria</taxon>
        <taxon>Bacillati</taxon>
        <taxon>Actinomycetota</taxon>
        <taxon>Actinomycetes</taxon>
        <taxon>Streptosporangiales</taxon>
        <taxon>Thermomonosporaceae</taxon>
        <taxon>Actinomadura</taxon>
    </lineage>
</organism>
<evidence type="ECO:0000256" key="6">
    <source>
        <dbReference type="PIRNR" id="PIRNR000077"/>
    </source>
</evidence>
<dbReference type="Gene3D" id="3.40.30.10">
    <property type="entry name" value="Glutaredoxin"/>
    <property type="match status" value="1"/>
</dbReference>
<accession>A0ABN3QWJ6</accession>
<dbReference type="PANTHER" id="PTHR45663:SF11">
    <property type="entry name" value="GEO12009P1"/>
    <property type="match status" value="1"/>
</dbReference>
<dbReference type="InterPro" id="IPR036249">
    <property type="entry name" value="Thioredoxin-like_sf"/>
</dbReference>
<evidence type="ECO:0000313" key="8">
    <source>
        <dbReference type="EMBL" id="GAA2637288.1"/>
    </source>
</evidence>
<dbReference type="PANTHER" id="PTHR45663">
    <property type="entry name" value="GEO12009P1"/>
    <property type="match status" value="1"/>
</dbReference>
<dbReference type="PROSITE" id="PS51352">
    <property type="entry name" value="THIOREDOXIN_2"/>
    <property type="match status" value="1"/>
</dbReference>
<evidence type="ECO:0000256" key="4">
    <source>
        <dbReference type="ARBA" id="ARBA00023157"/>
    </source>
</evidence>
<evidence type="ECO:0000313" key="9">
    <source>
        <dbReference type="Proteomes" id="UP001501509"/>
    </source>
</evidence>
<dbReference type="PROSITE" id="PS00194">
    <property type="entry name" value="THIOREDOXIN_1"/>
    <property type="match status" value="1"/>
</dbReference>
<evidence type="ECO:0000256" key="1">
    <source>
        <dbReference type="ARBA" id="ARBA00008987"/>
    </source>
</evidence>
<reference evidence="8 9" key="1">
    <citation type="journal article" date="2019" name="Int. J. Syst. Evol. Microbiol.">
        <title>The Global Catalogue of Microorganisms (GCM) 10K type strain sequencing project: providing services to taxonomists for standard genome sequencing and annotation.</title>
        <authorList>
            <consortium name="The Broad Institute Genomics Platform"/>
            <consortium name="The Broad Institute Genome Sequencing Center for Infectious Disease"/>
            <person name="Wu L."/>
            <person name="Ma J."/>
        </authorList>
    </citation>
    <scope>NUCLEOTIDE SEQUENCE [LARGE SCALE GENOMIC DNA]</scope>
    <source>
        <strain evidence="8 9">JCM 6833</strain>
    </source>
</reference>
<keyword evidence="2" id="KW-0813">Transport</keyword>
<evidence type="ECO:0000256" key="5">
    <source>
        <dbReference type="ARBA" id="ARBA00023284"/>
    </source>
</evidence>
<gene>
    <name evidence="8" type="primary">trxA_4</name>
    <name evidence="8" type="ORF">GCM10010411_90910</name>
</gene>
<dbReference type="CDD" id="cd02947">
    <property type="entry name" value="TRX_family"/>
    <property type="match status" value="1"/>
</dbReference>
<dbReference type="Pfam" id="PF00085">
    <property type="entry name" value="Thioredoxin"/>
    <property type="match status" value="1"/>
</dbReference>
<evidence type="ECO:0000259" key="7">
    <source>
        <dbReference type="PROSITE" id="PS51352"/>
    </source>
</evidence>
<keyword evidence="9" id="KW-1185">Reference proteome</keyword>
<dbReference type="PIRSF" id="PIRSF000077">
    <property type="entry name" value="Thioredoxin"/>
    <property type="match status" value="1"/>
</dbReference>
<sequence length="124" mass="13644">MNTTTRTPLIALTQADFDAERTRITEPLLVDFWAEGCGPCKALVPVLEQIAAEHTGRLRVATVRLDDNPGLARRFQIMALPTLIVFIDGHQTTRITDVTTKAGLLRELADATAQPRGEDLHQPS</sequence>
<dbReference type="Proteomes" id="UP001501509">
    <property type="component" value="Unassembled WGS sequence"/>
</dbReference>
<dbReference type="RefSeq" id="WP_344549009.1">
    <property type="nucleotide sequence ID" value="NZ_BAAATD010000022.1"/>
</dbReference>
<feature type="domain" description="Thioredoxin" evidence="7">
    <location>
        <begin position="8"/>
        <end position="113"/>
    </location>
</feature>
<keyword evidence="4" id="KW-1015">Disulfide bond</keyword>